<reference evidence="4" key="1">
    <citation type="submission" date="2023-06" db="EMBL/GenBank/DDBJ databases">
        <authorList>
            <person name="Jiang Y."/>
            <person name="Liu Q."/>
        </authorList>
    </citation>
    <scope>NUCLEOTIDE SEQUENCE</scope>
    <source>
        <strain evidence="4">CGMCC 1.12090</strain>
    </source>
</reference>
<evidence type="ECO:0000313" key="5">
    <source>
        <dbReference type="Proteomes" id="UP001169027"/>
    </source>
</evidence>
<keyword evidence="2" id="KW-0378">Hydrolase</keyword>
<evidence type="ECO:0000313" key="4">
    <source>
        <dbReference type="EMBL" id="MDO1534129.1"/>
    </source>
</evidence>
<dbReference type="PANTHER" id="PTHR43794">
    <property type="entry name" value="AMINOHYDROLASE SSNA-RELATED"/>
    <property type="match status" value="1"/>
</dbReference>
<organism evidence="4 5">
    <name type="scientific">Variovorax ginsengisoli</name>
    <dbReference type="NCBI Taxonomy" id="363844"/>
    <lineage>
        <taxon>Bacteria</taxon>
        <taxon>Pseudomonadati</taxon>
        <taxon>Pseudomonadota</taxon>
        <taxon>Betaproteobacteria</taxon>
        <taxon>Burkholderiales</taxon>
        <taxon>Comamonadaceae</taxon>
        <taxon>Variovorax</taxon>
    </lineage>
</organism>
<dbReference type="Pfam" id="PF01979">
    <property type="entry name" value="Amidohydro_1"/>
    <property type="match status" value="1"/>
</dbReference>
<comment type="caution">
    <text evidence="4">The sequence shown here is derived from an EMBL/GenBank/DDBJ whole genome shotgun (WGS) entry which is preliminary data.</text>
</comment>
<dbReference type="Gene3D" id="2.30.40.10">
    <property type="entry name" value="Urease, subunit C, domain 1"/>
    <property type="match status" value="1"/>
</dbReference>
<protein>
    <submittedName>
        <fullName evidence="4">Amidohydrolase family protein</fullName>
    </submittedName>
</protein>
<name>A0ABT8S5D2_9BURK</name>
<evidence type="ECO:0000256" key="1">
    <source>
        <dbReference type="ARBA" id="ARBA00006745"/>
    </source>
</evidence>
<dbReference type="SUPFAM" id="SSF51338">
    <property type="entry name" value="Composite domain of metallo-dependent hydrolases"/>
    <property type="match status" value="1"/>
</dbReference>
<dbReference type="EMBL" id="JAUKVY010000012">
    <property type="protein sequence ID" value="MDO1534129.1"/>
    <property type="molecule type" value="Genomic_DNA"/>
</dbReference>
<dbReference type="InterPro" id="IPR006680">
    <property type="entry name" value="Amidohydro-rel"/>
</dbReference>
<dbReference type="SUPFAM" id="SSF51556">
    <property type="entry name" value="Metallo-dependent hydrolases"/>
    <property type="match status" value="1"/>
</dbReference>
<keyword evidence="5" id="KW-1185">Reference proteome</keyword>
<comment type="similarity">
    <text evidence="1">Belongs to the metallo-dependent hydrolases superfamily. ATZ/TRZ family.</text>
</comment>
<dbReference type="PANTHER" id="PTHR43794:SF11">
    <property type="entry name" value="AMIDOHYDROLASE-RELATED DOMAIN-CONTAINING PROTEIN"/>
    <property type="match status" value="1"/>
</dbReference>
<dbReference type="RefSeq" id="WP_301811398.1">
    <property type="nucleotide sequence ID" value="NZ_JAUJZH010000012.1"/>
</dbReference>
<dbReference type="InterPro" id="IPR050287">
    <property type="entry name" value="MTA/SAH_deaminase"/>
</dbReference>
<dbReference type="Gene3D" id="3.20.20.140">
    <property type="entry name" value="Metal-dependent hydrolases"/>
    <property type="match status" value="1"/>
</dbReference>
<gene>
    <name evidence="4" type="ORF">Q2T77_17730</name>
</gene>
<proteinExistence type="inferred from homology"/>
<sequence>MTTPATDAAFLDCDWLLADPGAEPARRDVRVGLANGRVASIEARPGAGSGRRRLALPALANAHDHARTFRSATLGAFNQPLESWLPFLGVVPGMDPYLCAATSFARSARNGVAHLMVQYTRVQGGMPYVDEARAVARAARDVGVRIGFAVAMRDRNGIAYCDDATVLSALRPGIRDAVAKRLAVQPVAPAQQLALVDEVAAMVQDDGWGDHVAVQYGPTAVQWCSTPLLEAIARASADTGRPVHMHLLETRYQRQWADRVHPGGIVKFLDSIGLLSPRLTLAHCAWARPDELALIAERGATIAVNTSSNLGLKSGIAPLPEMLAQGCRVAMGLDGMAFDEDDDALREARLAYALHRGWGFDTTMTPGQLWGFASRNGPRSVSGAAALSNGRIAPGAPADIVLLDWDALDDDALFADTDPLALLLARGNGTHIADVIVGGRTVVEAGRVTGIDEAALRAELLARTRAALAADAAHGGWRATVAALAQDLAPFYRDGRMGGCCG</sequence>
<dbReference type="Proteomes" id="UP001169027">
    <property type="component" value="Unassembled WGS sequence"/>
</dbReference>
<evidence type="ECO:0000256" key="2">
    <source>
        <dbReference type="ARBA" id="ARBA00022801"/>
    </source>
</evidence>
<dbReference type="InterPro" id="IPR011059">
    <property type="entry name" value="Metal-dep_hydrolase_composite"/>
</dbReference>
<feature type="domain" description="Amidohydrolase-related" evidence="3">
    <location>
        <begin position="55"/>
        <end position="442"/>
    </location>
</feature>
<dbReference type="InterPro" id="IPR032466">
    <property type="entry name" value="Metal_Hydrolase"/>
</dbReference>
<evidence type="ECO:0000259" key="3">
    <source>
        <dbReference type="Pfam" id="PF01979"/>
    </source>
</evidence>
<accession>A0ABT8S5D2</accession>